<dbReference type="RefSeq" id="WP_167166116.1">
    <property type="nucleotide sequence ID" value="NZ_BAAAOO010000015.1"/>
</dbReference>
<dbReference type="EMBL" id="JAAMOZ010000001">
    <property type="protein sequence ID" value="NIH56861.1"/>
    <property type="molecule type" value="Genomic_DNA"/>
</dbReference>
<dbReference type="PROSITE" id="PS01081">
    <property type="entry name" value="HTH_TETR_1"/>
    <property type="match status" value="1"/>
</dbReference>
<dbReference type="InterPro" id="IPR036271">
    <property type="entry name" value="Tet_transcr_reg_TetR-rel_C_sf"/>
</dbReference>
<feature type="domain" description="HTH tetR-type" evidence="5">
    <location>
        <begin position="9"/>
        <end position="69"/>
    </location>
</feature>
<evidence type="ECO:0000256" key="4">
    <source>
        <dbReference type="PROSITE-ProRule" id="PRU00335"/>
    </source>
</evidence>
<keyword evidence="2 4" id="KW-0238">DNA-binding</keyword>
<evidence type="ECO:0000313" key="7">
    <source>
        <dbReference type="Proteomes" id="UP000749311"/>
    </source>
</evidence>
<comment type="caution">
    <text evidence="6">The sequence shown here is derived from an EMBL/GenBank/DDBJ whole genome shotgun (WGS) entry which is preliminary data.</text>
</comment>
<accession>A0ABX0SJL6</accession>
<organism evidence="6 7">
    <name type="scientific">Brooklawnia cerclae</name>
    <dbReference type="NCBI Taxonomy" id="349934"/>
    <lineage>
        <taxon>Bacteria</taxon>
        <taxon>Bacillati</taxon>
        <taxon>Actinomycetota</taxon>
        <taxon>Actinomycetes</taxon>
        <taxon>Propionibacteriales</taxon>
        <taxon>Propionibacteriaceae</taxon>
        <taxon>Brooklawnia</taxon>
    </lineage>
</organism>
<keyword evidence="1" id="KW-0805">Transcription regulation</keyword>
<sequence length="199" mass="22215">MARTVKQPAERKMEIVDAARRLFYSRGYAKTTITEIIDEVEVSKGLFYYYFGSKEDILDEIVTQMVEEDVSALREIALDPGRGPGEQTLLMFREHLRFVSAPTGQIAAHLRAMNNPELVIRTLRQGIVRLTPLFVDVIERGVAQGIFEISDPFASTELLLYACTFEAVFSPQEGSDARGRAFVQLVERALGAKPGSLGE</sequence>
<dbReference type="InterPro" id="IPR001647">
    <property type="entry name" value="HTH_TetR"/>
</dbReference>
<keyword evidence="7" id="KW-1185">Reference proteome</keyword>
<keyword evidence="3" id="KW-0804">Transcription</keyword>
<dbReference type="InterPro" id="IPR009057">
    <property type="entry name" value="Homeodomain-like_sf"/>
</dbReference>
<protein>
    <submittedName>
        <fullName evidence="6">AcrR family transcriptional regulator</fullName>
    </submittedName>
</protein>
<dbReference type="Gene3D" id="1.10.357.10">
    <property type="entry name" value="Tetracycline Repressor, domain 2"/>
    <property type="match status" value="1"/>
</dbReference>
<dbReference type="InterPro" id="IPR050109">
    <property type="entry name" value="HTH-type_TetR-like_transc_reg"/>
</dbReference>
<reference evidence="6 7" key="1">
    <citation type="submission" date="2020-02" db="EMBL/GenBank/DDBJ databases">
        <title>Sequencing the genomes of 1000 actinobacteria strains.</title>
        <authorList>
            <person name="Klenk H.-P."/>
        </authorList>
    </citation>
    <scope>NUCLEOTIDE SEQUENCE [LARGE SCALE GENOMIC DNA]</scope>
    <source>
        <strain evidence="6 7">DSM 19609</strain>
    </source>
</reference>
<proteinExistence type="predicted"/>
<dbReference type="InterPro" id="IPR023772">
    <property type="entry name" value="DNA-bd_HTH_TetR-type_CS"/>
</dbReference>
<gene>
    <name evidence="6" type="ORF">FB473_001506</name>
</gene>
<evidence type="ECO:0000259" key="5">
    <source>
        <dbReference type="PROSITE" id="PS50977"/>
    </source>
</evidence>
<dbReference type="PRINTS" id="PR00455">
    <property type="entry name" value="HTHTETR"/>
</dbReference>
<evidence type="ECO:0000256" key="1">
    <source>
        <dbReference type="ARBA" id="ARBA00023015"/>
    </source>
</evidence>
<dbReference type="SUPFAM" id="SSF48498">
    <property type="entry name" value="Tetracyclin repressor-like, C-terminal domain"/>
    <property type="match status" value="1"/>
</dbReference>
<dbReference type="PROSITE" id="PS50977">
    <property type="entry name" value="HTH_TETR_2"/>
    <property type="match status" value="1"/>
</dbReference>
<dbReference type="Proteomes" id="UP000749311">
    <property type="component" value="Unassembled WGS sequence"/>
</dbReference>
<evidence type="ECO:0000313" key="6">
    <source>
        <dbReference type="EMBL" id="NIH56861.1"/>
    </source>
</evidence>
<dbReference type="Pfam" id="PF00440">
    <property type="entry name" value="TetR_N"/>
    <property type="match status" value="1"/>
</dbReference>
<dbReference type="PANTHER" id="PTHR30055:SF234">
    <property type="entry name" value="HTH-TYPE TRANSCRIPTIONAL REGULATOR BETI"/>
    <property type="match status" value="1"/>
</dbReference>
<feature type="DNA-binding region" description="H-T-H motif" evidence="4">
    <location>
        <begin position="32"/>
        <end position="51"/>
    </location>
</feature>
<dbReference type="PANTHER" id="PTHR30055">
    <property type="entry name" value="HTH-TYPE TRANSCRIPTIONAL REGULATOR RUTR"/>
    <property type="match status" value="1"/>
</dbReference>
<evidence type="ECO:0000256" key="2">
    <source>
        <dbReference type="ARBA" id="ARBA00023125"/>
    </source>
</evidence>
<evidence type="ECO:0000256" key="3">
    <source>
        <dbReference type="ARBA" id="ARBA00023163"/>
    </source>
</evidence>
<dbReference type="SUPFAM" id="SSF46689">
    <property type="entry name" value="Homeodomain-like"/>
    <property type="match status" value="1"/>
</dbReference>
<name>A0ABX0SJL6_9ACTN</name>